<keyword evidence="4 10" id="KW-0812">Transmembrane</keyword>
<proteinExistence type="inferred from homology"/>
<evidence type="ECO:0000256" key="2">
    <source>
        <dbReference type="ARBA" id="ARBA00008869"/>
    </source>
</evidence>
<feature type="transmembrane region" description="Helical" evidence="10">
    <location>
        <begin position="1156"/>
        <end position="1173"/>
    </location>
</feature>
<dbReference type="InterPro" id="IPR017871">
    <property type="entry name" value="ABC_transporter-like_CS"/>
</dbReference>
<dbReference type="GO" id="GO:0016887">
    <property type="term" value="F:ATP hydrolysis activity"/>
    <property type="evidence" value="ECO:0007669"/>
    <property type="project" value="InterPro"/>
</dbReference>
<evidence type="ECO:0000256" key="3">
    <source>
        <dbReference type="ARBA" id="ARBA00022448"/>
    </source>
</evidence>
<dbReference type="Gene3D" id="3.40.50.300">
    <property type="entry name" value="P-loop containing nucleotide triphosphate hydrolases"/>
    <property type="match status" value="2"/>
</dbReference>
<keyword evidence="5" id="KW-0677">Repeat</keyword>
<dbReference type="Proteomes" id="UP001152562">
    <property type="component" value="Unassembled WGS sequence"/>
</dbReference>
<dbReference type="SMART" id="SM00382">
    <property type="entry name" value="AAA"/>
    <property type="match status" value="2"/>
</dbReference>
<keyword evidence="3" id="KW-0813">Transport</keyword>
<keyword evidence="9 10" id="KW-0472">Membrane</keyword>
<comment type="caution">
    <text evidence="12">The sequence shown here is derived from an EMBL/GenBank/DDBJ whole genome shotgun (WGS) entry which is preliminary data.</text>
</comment>
<evidence type="ECO:0000256" key="6">
    <source>
        <dbReference type="ARBA" id="ARBA00022741"/>
    </source>
</evidence>
<organism evidence="12 13">
    <name type="scientific">Pieris brassicae</name>
    <name type="common">White butterfly</name>
    <name type="synonym">Large white butterfly</name>
    <dbReference type="NCBI Taxonomy" id="7116"/>
    <lineage>
        <taxon>Eukaryota</taxon>
        <taxon>Metazoa</taxon>
        <taxon>Ecdysozoa</taxon>
        <taxon>Arthropoda</taxon>
        <taxon>Hexapoda</taxon>
        <taxon>Insecta</taxon>
        <taxon>Pterygota</taxon>
        <taxon>Neoptera</taxon>
        <taxon>Endopterygota</taxon>
        <taxon>Lepidoptera</taxon>
        <taxon>Glossata</taxon>
        <taxon>Ditrysia</taxon>
        <taxon>Papilionoidea</taxon>
        <taxon>Pieridae</taxon>
        <taxon>Pierinae</taxon>
        <taxon>Pieris</taxon>
    </lineage>
</organism>
<feature type="domain" description="ABC transporter" evidence="11">
    <location>
        <begin position="1333"/>
        <end position="1567"/>
    </location>
</feature>
<dbReference type="PROSITE" id="PS50893">
    <property type="entry name" value="ABC_TRANSPORTER_2"/>
    <property type="match status" value="2"/>
</dbReference>
<keyword evidence="6" id="KW-0547">Nucleotide-binding</keyword>
<gene>
    <name evidence="12" type="ORF">PIBRA_LOCUS5829</name>
</gene>
<feature type="transmembrane region" description="Helical" evidence="10">
    <location>
        <begin position="20"/>
        <end position="40"/>
    </location>
</feature>
<dbReference type="InterPro" id="IPR003593">
    <property type="entry name" value="AAA+_ATPase"/>
</dbReference>
<keyword evidence="13" id="KW-1185">Reference proteome</keyword>
<evidence type="ECO:0000259" key="11">
    <source>
        <dbReference type="PROSITE" id="PS50893"/>
    </source>
</evidence>
<protein>
    <recommendedName>
        <fullName evidence="11">ABC transporter domain-containing protein</fullName>
    </recommendedName>
</protein>
<keyword evidence="8 10" id="KW-1133">Transmembrane helix</keyword>
<dbReference type="SUPFAM" id="SSF52540">
    <property type="entry name" value="P-loop containing nucleoside triphosphate hydrolases"/>
    <property type="match status" value="2"/>
</dbReference>
<dbReference type="InterPro" id="IPR027417">
    <property type="entry name" value="P-loop_NTPase"/>
</dbReference>
<evidence type="ECO:0000256" key="8">
    <source>
        <dbReference type="ARBA" id="ARBA00022989"/>
    </source>
</evidence>
<dbReference type="GO" id="GO:0140359">
    <property type="term" value="F:ABC-type transporter activity"/>
    <property type="evidence" value="ECO:0007669"/>
    <property type="project" value="InterPro"/>
</dbReference>
<evidence type="ECO:0000256" key="5">
    <source>
        <dbReference type="ARBA" id="ARBA00022737"/>
    </source>
</evidence>
<reference evidence="12" key="1">
    <citation type="submission" date="2022-05" db="EMBL/GenBank/DDBJ databases">
        <authorList>
            <person name="Okamura Y."/>
        </authorList>
    </citation>
    <scope>NUCLEOTIDE SEQUENCE</scope>
</reference>
<feature type="transmembrane region" description="Helical" evidence="10">
    <location>
        <begin position="1084"/>
        <end position="1104"/>
    </location>
</feature>
<evidence type="ECO:0000256" key="9">
    <source>
        <dbReference type="ARBA" id="ARBA00023136"/>
    </source>
</evidence>
<feature type="transmembrane region" description="Helical" evidence="10">
    <location>
        <begin position="231"/>
        <end position="252"/>
    </location>
</feature>
<dbReference type="FunFam" id="3.40.50.300:FF:000436">
    <property type="entry name" value="ATP binding cassette subfamily A member 9"/>
    <property type="match status" value="1"/>
</dbReference>
<evidence type="ECO:0000313" key="12">
    <source>
        <dbReference type="EMBL" id="CAH4029043.1"/>
    </source>
</evidence>
<evidence type="ECO:0000256" key="7">
    <source>
        <dbReference type="ARBA" id="ARBA00022840"/>
    </source>
</evidence>
<feature type="transmembrane region" description="Helical" evidence="10">
    <location>
        <begin position="1262"/>
        <end position="1282"/>
    </location>
</feature>
<accession>A0A9P0TCT8</accession>
<dbReference type="GO" id="GO:0005319">
    <property type="term" value="F:lipid transporter activity"/>
    <property type="evidence" value="ECO:0007669"/>
    <property type="project" value="TreeGrafter"/>
</dbReference>
<dbReference type="Pfam" id="PF12698">
    <property type="entry name" value="ABC2_membrane_3"/>
    <property type="match status" value="2"/>
</dbReference>
<feature type="transmembrane region" description="Helical" evidence="10">
    <location>
        <begin position="410"/>
        <end position="433"/>
    </location>
</feature>
<feature type="transmembrane region" description="Helical" evidence="10">
    <location>
        <begin position="1124"/>
        <end position="1144"/>
    </location>
</feature>
<feature type="transmembrane region" description="Helical" evidence="10">
    <location>
        <begin position="1042"/>
        <end position="1064"/>
    </location>
</feature>
<keyword evidence="7" id="KW-0067">ATP-binding</keyword>
<dbReference type="InterPro" id="IPR003439">
    <property type="entry name" value="ABC_transporter-like_ATP-bd"/>
</dbReference>
<name>A0A9P0TCT8_PIEBR</name>
<dbReference type="Pfam" id="PF00005">
    <property type="entry name" value="ABC_tran"/>
    <property type="match status" value="2"/>
</dbReference>
<feature type="transmembrane region" description="Helical" evidence="10">
    <location>
        <begin position="346"/>
        <end position="367"/>
    </location>
</feature>
<comment type="similarity">
    <text evidence="2">Belongs to the ABC transporter superfamily. ABCA family.</text>
</comment>
<dbReference type="InterPro" id="IPR026082">
    <property type="entry name" value="ABCA"/>
</dbReference>
<dbReference type="Pfam" id="PF23321">
    <property type="entry name" value="R1_ABCA1"/>
    <property type="match status" value="2"/>
</dbReference>
<dbReference type="PANTHER" id="PTHR19229:SF250">
    <property type="entry name" value="ABC TRANSPORTER DOMAIN-CONTAINING PROTEIN-RELATED"/>
    <property type="match status" value="1"/>
</dbReference>
<feature type="transmembrane region" description="Helical" evidence="10">
    <location>
        <begin position="273"/>
        <end position="298"/>
    </location>
</feature>
<comment type="subcellular location">
    <subcellularLocation>
        <location evidence="1">Membrane</location>
        <topology evidence="1">Multi-pass membrane protein</topology>
    </subcellularLocation>
</comment>
<dbReference type="EMBL" id="CALOZG010000006">
    <property type="protein sequence ID" value="CAH4029043.1"/>
    <property type="molecule type" value="Genomic_DNA"/>
</dbReference>
<dbReference type="CDD" id="cd03263">
    <property type="entry name" value="ABC_subfamily_A"/>
    <property type="match status" value="2"/>
</dbReference>
<dbReference type="InterPro" id="IPR056264">
    <property type="entry name" value="R2_ABCA1-4-like"/>
</dbReference>
<evidence type="ECO:0000256" key="4">
    <source>
        <dbReference type="ARBA" id="ARBA00022692"/>
    </source>
</evidence>
<evidence type="ECO:0000313" key="13">
    <source>
        <dbReference type="Proteomes" id="UP001152562"/>
    </source>
</evidence>
<feature type="transmembrane region" description="Helical" evidence="10">
    <location>
        <begin position="310"/>
        <end position="334"/>
    </location>
</feature>
<dbReference type="GO" id="GO:0005524">
    <property type="term" value="F:ATP binding"/>
    <property type="evidence" value="ECO:0007669"/>
    <property type="project" value="UniProtKB-KW"/>
</dbReference>
<feature type="domain" description="ABC transporter" evidence="11">
    <location>
        <begin position="492"/>
        <end position="721"/>
    </location>
</feature>
<dbReference type="PANTHER" id="PTHR19229">
    <property type="entry name" value="ATP-BINDING CASSETTE TRANSPORTER SUBFAMILY A ABCA"/>
    <property type="match status" value="1"/>
</dbReference>
<dbReference type="PROSITE" id="PS00211">
    <property type="entry name" value="ABC_TRANSPORTER_1"/>
    <property type="match status" value="1"/>
</dbReference>
<sequence length="1664" mass="187227">MQFVLWVLMWKHLIVRMKRFIQTPLELFSPLVVFIILYIFKDKLNPVNKHRSVEGFTIHETDVIPLNQLESPIKIYYVPETDLTNLLMEKVAAKLRLKEQGQLYGAFRGYIPISDEKEIENILKTVSLDDAVIVFPDSLRNSSNIWPESLRYTIRMKTNFMTRNYKPWDGNLGSHRNFATTYNSFLRLQWAIDSTYLQLLTENDIDLRVSLQELPYAEAAENQIVAIIGQILVFLSWLSLQLVFVFLCSRLLEERTSGVQELIKMVGVSSNMLSLSHFLNVLPTGIIFSVVNSALLTASSNPLLPHTNPLMIAIMFLLFYVSLIGVAFALSYLVKNPQYIVSISSVVYIVLTFPSKWLLELAIPWWAMPFAMLVPHTPMLTFWKEMVALEQYGQGITISNMASTHGKNSVSVLGCYFFFVLQSVIFFSVARYLSLVMPGPYGQALPWTFICQKSYWSKTQIRPEDEIEELEEMRQEDAMFFEQPPRNAEVGIKIVNVSKVFDKKRVVNDVTMDIIKGEITVLLGHNGAGKTTLMSIITGMLSPTEGNVYVEGLDTYTQREQMRQHLGLCPQHNLFFPDLTVLEHVIFFTMLKGEGYREAKSSSIKLLDHLGLSTKLNEPSSALSGGMKRRLQLACALAGDAKLLVLDEPTAGLDVESRRQLWDLLSSLRGSRTVLLSTHFMEEADALGDRVAALQGGKLRCHATPMYLKRALGTGYRLTFTTIGLPREHAITEVIQSHIPDATLKETSLNSISYNLPAKDSTKFAKLFTALENKRGQLGIDSIGVGKSTLEEVFLKLCSDVTTTFDDDEVDSEIQGKCFIICILRLKNSLFFLHITVFVFTEADYQKLTGMKLYLRQFTALFRRQLKFLWSKKISFILLQIILPIFFICGITHMSNNDKTVEEQNPPATMNLDMYQDLPNSRVLYKVDKSYSLRSLSDAYPKVDFEGADDVAANILRISKRDQLDYNKYIVGLELNETDAKILFTTRVRHAAPVAMNVLTNLLASHLLPWGDGVTLSTINYPLEAPQLRTAEIVEPKEMGNIFIWSAFIVFVIAATVMNAVGLVCKERESSTRHIHIMSGCSPLVYWLSSLISYVILYSLVLVIPTLVACVALDRDETINNPDFLGTLFLIMFLSVVALLSFVYSVSFFFAERGSAAILIAFLFVFGLITPAIQSGAEFFEDSIPSYADILLTFVAYTMPPHTFAMAIKRAGNIARVNAYCDLNKDKCPSLIVPDSKFDVKKCCELNEKSLNYFSFEDTSPFIFVLIFIGQIIFYMSLVIAFEKGVFMCWIDRLFNSSYSPETSTNVDQMVCAEKCYVNKAIDLPSRDIRDAMLVDDIHKKYLHFPKPCVAVKGVSFSVQKGECFGLLGVNGAGKSTTFKMLTSSECPTRGRIFGNGYHMDKSRAEYLRSLGYCPQFFGFDEFLTGRENLTLLLTLQGRDEEHIHDEVASWIDTVGLEKYADQPVSGYSGGCARRLSTAASLCGNAAVTLLDEPTAGVDVAARRRVWAALRRATAVRRSLIITSHSMDEMEALCNRIAIMSAGEIRVLGEPAVLRANHAAGHALTLKLMPTSTTDETDGSKPDLMRLKAALQERFDCTLKDEHKSMLQYHINDEIPYSELFSALENLKQQNPLIEDYSVTETTLEEVFLSFAQAKPAPVQDSPA</sequence>
<dbReference type="InterPro" id="IPR013525">
    <property type="entry name" value="ABC2_TM"/>
</dbReference>
<dbReference type="FunFam" id="3.40.50.300:FF:000335">
    <property type="entry name" value="ATP binding cassette subfamily A member 5"/>
    <property type="match status" value="1"/>
</dbReference>
<evidence type="ECO:0000256" key="10">
    <source>
        <dbReference type="SAM" id="Phobius"/>
    </source>
</evidence>
<evidence type="ECO:0000256" key="1">
    <source>
        <dbReference type="ARBA" id="ARBA00004141"/>
    </source>
</evidence>
<dbReference type="GO" id="GO:0005886">
    <property type="term" value="C:plasma membrane"/>
    <property type="evidence" value="ECO:0007669"/>
    <property type="project" value="UniProtKB-ARBA"/>
</dbReference>